<organism evidence="1 2">
    <name type="scientific">Hyphomicrobium facile</name>
    <dbReference type="NCBI Taxonomy" id="51670"/>
    <lineage>
        <taxon>Bacteria</taxon>
        <taxon>Pseudomonadati</taxon>
        <taxon>Pseudomonadota</taxon>
        <taxon>Alphaproteobacteria</taxon>
        <taxon>Hyphomicrobiales</taxon>
        <taxon>Hyphomicrobiaceae</taxon>
        <taxon>Hyphomicrobium</taxon>
    </lineage>
</organism>
<evidence type="ECO:0000313" key="2">
    <source>
        <dbReference type="Proteomes" id="UP000199423"/>
    </source>
</evidence>
<dbReference type="InterPro" id="IPR016457">
    <property type="entry name" value="Formylmethanofuran_DH_bsu"/>
</dbReference>
<name>A0A1I7NVC1_9HYPH</name>
<dbReference type="AlphaFoldDB" id="A0A1I7NVC1"/>
<dbReference type="GO" id="GO:0015948">
    <property type="term" value="P:methanogenesis"/>
    <property type="evidence" value="ECO:0007669"/>
    <property type="project" value="InterPro"/>
</dbReference>
<dbReference type="OrthoDB" id="7914675at2"/>
<dbReference type="GO" id="GO:0018493">
    <property type="term" value="F:formylmethanofuran dehydrogenase activity"/>
    <property type="evidence" value="ECO:0007669"/>
    <property type="project" value="InterPro"/>
</dbReference>
<dbReference type="EMBL" id="FPCH01000004">
    <property type="protein sequence ID" value="SFV38607.1"/>
    <property type="molecule type" value="Genomic_DNA"/>
</dbReference>
<dbReference type="RefSeq" id="WP_092869459.1">
    <property type="nucleotide sequence ID" value="NZ_FPCH01000004.1"/>
</dbReference>
<gene>
    <name evidence="1" type="ORF">SAMN04488557_3753</name>
</gene>
<evidence type="ECO:0000313" key="1">
    <source>
        <dbReference type="EMBL" id="SFV38607.1"/>
    </source>
</evidence>
<accession>A0A1I7NVC1</accession>
<sequence length="427" mass="45684">MESEKSSHGANHHTNVACPFCGILCDDLEIGPSSEGLKVLKNGCVKSVAGFERKLVEPSPQVDGKDVSLDEAIAAAARLIRESHLPIFGGLATDVEGVRAIMALAEKGGGIVDHALSDAQYRNFKVLQTSGWVMTTLTEARNRADLFIIAGSDVHKLHPRFFERIVCNEASMFSDNPPKRTVVFLGEGLDQSAVKGNRIGEVLTLPVKTDRIGEVLDAMRALNKGATITGDNIGGLPRAAVEDLLERCKAASYGVVVWAPPSLSFANADLTVQAVSEFVKDINLTSRFAGLALGGNEGAVSAGAVCGWQSGFPLRVSFASGKPDYDSERYAMNRMLYAKESDLLLWLASFTPDLSPPDTDIPMILLGTPSIKPARTPKVYIPVGTPGIDHAGIMVRVDNVVSLPLRKLRNSTLPRAADVLEKIEAAL</sequence>
<protein>
    <submittedName>
        <fullName evidence="1">Formylmethanofuran dehydrogenase, subunit B</fullName>
    </submittedName>
</protein>
<dbReference type="Proteomes" id="UP000199423">
    <property type="component" value="Unassembled WGS sequence"/>
</dbReference>
<reference evidence="2" key="1">
    <citation type="submission" date="2016-10" db="EMBL/GenBank/DDBJ databases">
        <authorList>
            <person name="Varghese N."/>
            <person name="Submissions S."/>
        </authorList>
    </citation>
    <scope>NUCLEOTIDE SEQUENCE [LARGE SCALE GENOMIC DNA]</scope>
    <source>
        <strain evidence="2">DSM 1565</strain>
    </source>
</reference>
<proteinExistence type="predicted"/>
<dbReference type="SUPFAM" id="SSF53706">
    <property type="entry name" value="Formate dehydrogenase/DMSO reductase, domains 1-3"/>
    <property type="match status" value="1"/>
</dbReference>
<dbReference type="STRING" id="51670.SAMN04488557_3753"/>
<keyword evidence="2" id="KW-1185">Reference proteome</keyword>
<dbReference type="PIRSF" id="PIRSF005646">
    <property type="entry name" value="FwdB"/>
    <property type="match status" value="1"/>
</dbReference>